<dbReference type="InterPro" id="IPR036909">
    <property type="entry name" value="Cyt_c-like_dom_sf"/>
</dbReference>
<dbReference type="PROSITE" id="PS51007">
    <property type="entry name" value="CYTC"/>
    <property type="match status" value="1"/>
</dbReference>
<evidence type="ECO:0000313" key="7">
    <source>
        <dbReference type="EMBL" id="WHF50627.1"/>
    </source>
</evidence>
<evidence type="ECO:0000256" key="3">
    <source>
        <dbReference type="ARBA" id="ARBA00023004"/>
    </source>
</evidence>
<evidence type="ECO:0000256" key="1">
    <source>
        <dbReference type="ARBA" id="ARBA00022617"/>
    </source>
</evidence>
<feature type="chain" id="PRO_5046566263" evidence="5">
    <location>
        <begin position="35"/>
        <end position="103"/>
    </location>
</feature>
<feature type="signal peptide" evidence="5">
    <location>
        <begin position="1"/>
        <end position="34"/>
    </location>
</feature>
<dbReference type="PROSITE" id="PS51257">
    <property type="entry name" value="PROKAR_LIPOPROTEIN"/>
    <property type="match status" value="1"/>
</dbReference>
<dbReference type="Proteomes" id="UP001241656">
    <property type="component" value="Chromosome"/>
</dbReference>
<accession>A0ABY8R9K1</accession>
<proteinExistence type="predicted"/>
<keyword evidence="3 4" id="KW-0408">Iron</keyword>
<keyword evidence="5" id="KW-0732">Signal</keyword>
<organism evidence="7 8">
    <name type="scientific">Chryseobacterium gotjawalense</name>
    <dbReference type="NCBI Taxonomy" id="3042315"/>
    <lineage>
        <taxon>Bacteria</taxon>
        <taxon>Pseudomonadati</taxon>
        <taxon>Bacteroidota</taxon>
        <taxon>Flavobacteriia</taxon>
        <taxon>Flavobacteriales</taxon>
        <taxon>Weeksellaceae</taxon>
        <taxon>Chryseobacterium group</taxon>
        <taxon>Chryseobacterium</taxon>
    </lineage>
</organism>
<keyword evidence="8" id="KW-1185">Reference proteome</keyword>
<dbReference type="EMBL" id="CP124855">
    <property type="protein sequence ID" value="WHF50627.1"/>
    <property type="molecule type" value="Genomic_DNA"/>
</dbReference>
<protein>
    <submittedName>
        <fullName evidence="7">Cytochrome C</fullName>
    </submittedName>
</protein>
<evidence type="ECO:0000256" key="2">
    <source>
        <dbReference type="ARBA" id="ARBA00022723"/>
    </source>
</evidence>
<dbReference type="SUPFAM" id="SSF46626">
    <property type="entry name" value="Cytochrome c"/>
    <property type="match status" value="1"/>
</dbReference>
<name>A0ABY8R9K1_9FLAO</name>
<sequence length="103" mass="11169">MKNQKQSRNQTGYTLLIAAFMAAGLMGSCSPKSAVTGTKVMTVEYLAQGKVVFDNSCGKCHDLPNPTAHSAQNWVGIMNSMAPKAKLNDAQHQMVYDYIVSVK</sequence>
<dbReference type="Gene3D" id="1.10.760.10">
    <property type="entry name" value="Cytochrome c-like domain"/>
    <property type="match status" value="1"/>
</dbReference>
<reference evidence="7 8" key="1">
    <citation type="submission" date="2023-05" db="EMBL/GenBank/DDBJ databases">
        <title>Genomic insight into Chryseobacterium sp. wdc7 isolated forest soil (Gotjawal).</title>
        <authorList>
            <person name="Park S.-J."/>
        </authorList>
    </citation>
    <scope>NUCLEOTIDE SEQUENCE [LARGE SCALE GENOMIC DNA]</scope>
    <source>
        <strain evidence="8">wdc7</strain>
    </source>
</reference>
<dbReference type="InterPro" id="IPR009056">
    <property type="entry name" value="Cyt_c-like_dom"/>
</dbReference>
<dbReference type="RefSeq" id="WP_282904042.1">
    <property type="nucleotide sequence ID" value="NZ_CP124855.1"/>
</dbReference>
<gene>
    <name evidence="7" type="ORF">QGN23_09260</name>
</gene>
<keyword evidence="2 4" id="KW-0479">Metal-binding</keyword>
<feature type="domain" description="Cytochrome c" evidence="6">
    <location>
        <begin position="44"/>
        <end position="103"/>
    </location>
</feature>
<keyword evidence="1 4" id="KW-0349">Heme</keyword>
<evidence type="ECO:0000313" key="8">
    <source>
        <dbReference type="Proteomes" id="UP001241656"/>
    </source>
</evidence>
<evidence type="ECO:0000256" key="4">
    <source>
        <dbReference type="PROSITE-ProRule" id="PRU00433"/>
    </source>
</evidence>
<evidence type="ECO:0000256" key="5">
    <source>
        <dbReference type="SAM" id="SignalP"/>
    </source>
</evidence>
<evidence type="ECO:0000259" key="6">
    <source>
        <dbReference type="PROSITE" id="PS51007"/>
    </source>
</evidence>